<name>A0ABW4XPT8_9GAMM</name>
<keyword evidence="3" id="KW-1185">Reference proteome</keyword>
<evidence type="ECO:0000256" key="1">
    <source>
        <dbReference type="SAM" id="SignalP"/>
    </source>
</evidence>
<sequence length="96" mass="9770">MSKAKTVSTALAGIVAASFTLATGQALAVPDQPENWEKCAGVAKKGMNDCGALDGSHACAAQAPVDNSPNEWVYVPEGTCKKLGGKVAKIKPAKKA</sequence>
<comment type="caution">
    <text evidence="2">The sequence shown here is derived from an EMBL/GenBank/DDBJ whole genome shotgun (WGS) entry which is preliminary data.</text>
</comment>
<dbReference type="InterPro" id="IPR018740">
    <property type="entry name" value="DUF2282_membr"/>
</dbReference>
<dbReference type="EMBL" id="JBHUHT010000012">
    <property type="protein sequence ID" value="MFD2096313.1"/>
    <property type="molecule type" value="Genomic_DNA"/>
</dbReference>
<dbReference type="RefSeq" id="WP_345339306.1">
    <property type="nucleotide sequence ID" value="NZ_BAABLI010000008.1"/>
</dbReference>
<protein>
    <submittedName>
        <fullName evidence="2">DUF2282 domain-containing protein</fullName>
    </submittedName>
</protein>
<feature type="chain" id="PRO_5047030558" evidence="1">
    <location>
        <begin position="29"/>
        <end position="96"/>
    </location>
</feature>
<gene>
    <name evidence="2" type="ORF">ACFSJ3_09990</name>
</gene>
<dbReference type="Pfam" id="PF10048">
    <property type="entry name" value="DUF2282"/>
    <property type="match status" value="1"/>
</dbReference>
<keyword evidence="1" id="KW-0732">Signal</keyword>
<evidence type="ECO:0000313" key="2">
    <source>
        <dbReference type="EMBL" id="MFD2096313.1"/>
    </source>
</evidence>
<accession>A0ABW4XPT8</accession>
<dbReference type="Proteomes" id="UP001597380">
    <property type="component" value="Unassembled WGS sequence"/>
</dbReference>
<feature type="signal peptide" evidence="1">
    <location>
        <begin position="1"/>
        <end position="28"/>
    </location>
</feature>
<reference evidence="3" key="1">
    <citation type="journal article" date="2019" name="Int. J. Syst. Evol. Microbiol.">
        <title>The Global Catalogue of Microorganisms (GCM) 10K type strain sequencing project: providing services to taxonomists for standard genome sequencing and annotation.</title>
        <authorList>
            <consortium name="The Broad Institute Genomics Platform"/>
            <consortium name="The Broad Institute Genome Sequencing Center for Infectious Disease"/>
            <person name="Wu L."/>
            <person name="Ma J."/>
        </authorList>
    </citation>
    <scope>NUCLEOTIDE SEQUENCE [LARGE SCALE GENOMIC DNA]</scope>
    <source>
        <strain evidence="3">CGMCC 1.10992</strain>
    </source>
</reference>
<evidence type="ECO:0000313" key="3">
    <source>
        <dbReference type="Proteomes" id="UP001597380"/>
    </source>
</evidence>
<proteinExistence type="predicted"/>
<organism evidence="2 3">
    <name type="scientific">Corallincola platygyrae</name>
    <dbReference type="NCBI Taxonomy" id="1193278"/>
    <lineage>
        <taxon>Bacteria</taxon>
        <taxon>Pseudomonadati</taxon>
        <taxon>Pseudomonadota</taxon>
        <taxon>Gammaproteobacteria</taxon>
        <taxon>Alteromonadales</taxon>
        <taxon>Psychromonadaceae</taxon>
        <taxon>Corallincola</taxon>
    </lineage>
</organism>